<evidence type="ECO:0000313" key="2">
    <source>
        <dbReference type="Proteomes" id="UP000836387"/>
    </source>
</evidence>
<gene>
    <name evidence="1" type="ORF">CRV2_00019682</name>
</gene>
<keyword evidence="2" id="KW-1185">Reference proteome</keyword>
<dbReference type="Proteomes" id="UP000836387">
    <property type="component" value="Unassembled WGS sequence"/>
</dbReference>
<name>A0ACA9UGC0_BIOOC</name>
<dbReference type="EMBL" id="CADEHS020000485">
    <property type="protein sequence ID" value="CAG9952408.1"/>
    <property type="molecule type" value="Genomic_DNA"/>
</dbReference>
<sequence length="230" mass="25774">MPMLTMPPQRQVQPTSTRASPPAPRQYCGRGTSSGFINSANPEEDWTKISDPAERRKIQNRIAQRNYRKKLKRRLEDLERGAGSSDTTDSQNTTSSAPKIKRPAVSKAFLKPQKETPPSKSIPQMQLTPPLESNNEFFLSPTNNNHERSHTPPMIFYSNTNYPFPDNASLKTPYNSTQYQSMVTGAESYPSYMVPTTVSIIPLVMDFNGAIKRGFYLSDNGIASSGYLYP</sequence>
<comment type="caution">
    <text evidence="1">The sequence shown here is derived from an EMBL/GenBank/DDBJ whole genome shotgun (WGS) entry which is preliminary data.</text>
</comment>
<evidence type="ECO:0000313" key="1">
    <source>
        <dbReference type="EMBL" id="CAG9952408.1"/>
    </source>
</evidence>
<accession>A0ACA9UGC0</accession>
<protein>
    <submittedName>
        <fullName evidence="1">Uncharacterized protein</fullName>
    </submittedName>
</protein>
<proteinExistence type="predicted"/>
<organism evidence="1 2">
    <name type="scientific">Clonostachys rosea f. rosea IK726</name>
    <dbReference type="NCBI Taxonomy" id="1349383"/>
    <lineage>
        <taxon>Eukaryota</taxon>
        <taxon>Fungi</taxon>
        <taxon>Dikarya</taxon>
        <taxon>Ascomycota</taxon>
        <taxon>Pezizomycotina</taxon>
        <taxon>Sordariomycetes</taxon>
        <taxon>Hypocreomycetidae</taxon>
        <taxon>Hypocreales</taxon>
        <taxon>Bionectriaceae</taxon>
        <taxon>Clonostachys</taxon>
    </lineage>
</organism>
<reference evidence="1" key="1">
    <citation type="submission" date="2020-04" db="EMBL/GenBank/DDBJ databases">
        <authorList>
            <person name="Broberg M."/>
        </authorList>
    </citation>
    <scope>NUCLEOTIDE SEQUENCE</scope>
</reference>
<reference evidence="1" key="2">
    <citation type="submission" date="2021-10" db="EMBL/GenBank/DDBJ databases">
        <authorList>
            <person name="Piombo E."/>
        </authorList>
    </citation>
    <scope>NUCLEOTIDE SEQUENCE</scope>
</reference>